<dbReference type="Proteomes" id="UP000216758">
    <property type="component" value="Unassembled WGS sequence"/>
</dbReference>
<evidence type="ECO:0000313" key="1">
    <source>
        <dbReference type="EMBL" id="OYR73040.1"/>
    </source>
</evidence>
<sequence length="95" mass="11157">MVHDCLLYFSLDRILIFTELNLVKIPIEKNSCIQAKRNILRRVQSKFELLTTFWFKKTETVLSPLTDLFTPVLKLCYKFCFGGYSVANVPNRHVE</sequence>
<name>A0A256JW89_HALEZ</name>
<comment type="caution">
    <text evidence="1">The sequence shown here is derived from an EMBL/GenBank/DDBJ whole genome shotgun (WGS) entry which is preliminary data.</text>
</comment>
<dbReference type="AlphaFoldDB" id="A0A256JW89"/>
<protein>
    <submittedName>
        <fullName evidence="1">Uncharacterized protein</fullName>
    </submittedName>
</protein>
<dbReference type="EMBL" id="NHPB01000006">
    <property type="protein sequence ID" value="OYR73040.1"/>
    <property type="molecule type" value="Genomic_DNA"/>
</dbReference>
<proteinExistence type="predicted"/>
<reference evidence="1 2" key="1">
    <citation type="journal article" date="2014" name="Front. Microbiol.">
        <title>Population and genomic analysis of the genus Halorubrum.</title>
        <authorList>
            <person name="Fullmer M.S."/>
            <person name="Soucy S.M."/>
            <person name="Swithers K.S."/>
            <person name="Makkay A.M."/>
            <person name="Wheeler R."/>
            <person name="Ventosa A."/>
            <person name="Gogarten J.P."/>
            <person name="Papke R.T."/>
        </authorList>
    </citation>
    <scope>NUCLEOTIDE SEQUENCE [LARGE SCALE GENOMIC DNA]</scope>
    <source>
        <strain evidence="1 2">G37</strain>
    </source>
</reference>
<evidence type="ECO:0000313" key="2">
    <source>
        <dbReference type="Proteomes" id="UP000216758"/>
    </source>
</evidence>
<gene>
    <name evidence="1" type="ORF">DJ78_01205</name>
</gene>
<organism evidence="1 2">
    <name type="scientific">Halorubrum ezzemoulense</name>
    <name type="common">Halorubrum chaoviator</name>
    <dbReference type="NCBI Taxonomy" id="337243"/>
    <lineage>
        <taxon>Archaea</taxon>
        <taxon>Methanobacteriati</taxon>
        <taxon>Methanobacteriota</taxon>
        <taxon>Stenosarchaea group</taxon>
        <taxon>Halobacteria</taxon>
        <taxon>Halobacteriales</taxon>
        <taxon>Haloferacaceae</taxon>
        <taxon>Halorubrum</taxon>
    </lineage>
</organism>
<accession>A0A256JW89</accession>